<dbReference type="EMBL" id="LAZR01039434">
    <property type="protein sequence ID" value="KKL17014.1"/>
    <property type="molecule type" value="Genomic_DNA"/>
</dbReference>
<evidence type="ECO:0000313" key="1">
    <source>
        <dbReference type="EMBL" id="KKL17014.1"/>
    </source>
</evidence>
<comment type="caution">
    <text evidence="1">The sequence shown here is derived from an EMBL/GenBank/DDBJ whole genome shotgun (WGS) entry which is preliminary data.</text>
</comment>
<dbReference type="AlphaFoldDB" id="A0A0F9B549"/>
<proteinExistence type="predicted"/>
<name>A0A0F9B549_9ZZZZ</name>
<protein>
    <submittedName>
        <fullName evidence="1">Uncharacterized protein</fullName>
    </submittedName>
</protein>
<organism evidence="1">
    <name type="scientific">marine sediment metagenome</name>
    <dbReference type="NCBI Taxonomy" id="412755"/>
    <lineage>
        <taxon>unclassified sequences</taxon>
        <taxon>metagenomes</taxon>
        <taxon>ecological metagenomes</taxon>
    </lineage>
</organism>
<accession>A0A0F9B549</accession>
<reference evidence="1" key="1">
    <citation type="journal article" date="2015" name="Nature">
        <title>Complex archaea that bridge the gap between prokaryotes and eukaryotes.</title>
        <authorList>
            <person name="Spang A."/>
            <person name="Saw J.H."/>
            <person name="Jorgensen S.L."/>
            <person name="Zaremba-Niedzwiedzka K."/>
            <person name="Martijn J."/>
            <person name="Lind A.E."/>
            <person name="van Eijk R."/>
            <person name="Schleper C."/>
            <person name="Guy L."/>
            <person name="Ettema T.J."/>
        </authorList>
    </citation>
    <scope>NUCLEOTIDE SEQUENCE</scope>
</reference>
<gene>
    <name evidence="1" type="ORF">LCGC14_2489780</name>
</gene>
<sequence length="122" mass="14417">MNTLKTIIEWALAGGWDMFGHLHNIKGEWLCEDTHLIIQLERFDKRYLLEQIIFDIPFLKALFGEEKVCFYCGFTPGDKCLCRCSICSSYVIPTWQYHGQELVPMTNTARLDYLEKWMEERA</sequence>